<feature type="signal peptide" evidence="1">
    <location>
        <begin position="1"/>
        <end position="18"/>
    </location>
</feature>
<name>A0A9X3C052_9FLAO</name>
<dbReference type="EMBL" id="JAOZEW010000033">
    <property type="protein sequence ID" value="MCV9930356.1"/>
    <property type="molecule type" value="Genomic_DNA"/>
</dbReference>
<proteinExistence type="predicted"/>
<accession>A0A9X3C052</accession>
<dbReference type="AlphaFoldDB" id="A0A9X3C052"/>
<reference evidence="2" key="1">
    <citation type="submission" date="2022-10" db="EMBL/GenBank/DDBJ databases">
        <title>Two novel species of Flavobacterium.</title>
        <authorList>
            <person name="Liu Q."/>
            <person name="Xin Y.-H."/>
        </authorList>
    </citation>
    <scope>NUCLEOTIDE SEQUENCE</scope>
    <source>
        <strain evidence="2">LS1R49</strain>
    </source>
</reference>
<dbReference type="RefSeq" id="WP_264208431.1">
    <property type="nucleotide sequence ID" value="NZ_JAOZEW010000033.1"/>
</dbReference>
<comment type="caution">
    <text evidence="2">The sequence shown here is derived from an EMBL/GenBank/DDBJ whole genome shotgun (WGS) entry which is preliminary data.</text>
</comment>
<protein>
    <submittedName>
        <fullName evidence="2">Uncharacterized protein</fullName>
    </submittedName>
</protein>
<evidence type="ECO:0000313" key="3">
    <source>
        <dbReference type="Proteomes" id="UP001151079"/>
    </source>
</evidence>
<sequence>MKSILFIALLTWGTLAQAQTAIATSGNTTTVVKTPSKQTKTTKTTVSVSDSDNSYSLQASFDAWKTKKLEKLLSDNLDKSLFTTDAGTKIWKKDSKGETAYSFILKGEKLKISIDKELVSDETFEKLKALGEKISETLSEN</sequence>
<keyword evidence="3" id="KW-1185">Reference proteome</keyword>
<keyword evidence="1" id="KW-0732">Signal</keyword>
<organism evidence="2 3">
    <name type="scientific">Flavobacterium shii</name>
    <dbReference type="NCBI Taxonomy" id="2987687"/>
    <lineage>
        <taxon>Bacteria</taxon>
        <taxon>Pseudomonadati</taxon>
        <taxon>Bacteroidota</taxon>
        <taxon>Flavobacteriia</taxon>
        <taxon>Flavobacteriales</taxon>
        <taxon>Flavobacteriaceae</taxon>
        <taxon>Flavobacterium</taxon>
    </lineage>
</organism>
<dbReference type="Proteomes" id="UP001151079">
    <property type="component" value="Unassembled WGS sequence"/>
</dbReference>
<evidence type="ECO:0000313" key="2">
    <source>
        <dbReference type="EMBL" id="MCV9930356.1"/>
    </source>
</evidence>
<evidence type="ECO:0000256" key="1">
    <source>
        <dbReference type="SAM" id="SignalP"/>
    </source>
</evidence>
<gene>
    <name evidence="2" type="ORF">OIU83_22040</name>
</gene>
<feature type="chain" id="PRO_5040796839" evidence="1">
    <location>
        <begin position="19"/>
        <end position="141"/>
    </location>
</feature>